<keyword evidence="3" id="KW-0813">Transport</keyword>
<dbReference type="EMBL" id="CP003914">
    <property type="protein sequence ID" value="AFX74571.1"/>
    <property type="molecule type" value="Genomic_DNA"/>
</dbReference>
<evidence type="ECO:0000256" key="11">
    <source>
        <dbReference type="RuleBase" id="RU362091"/>
    </source>
</evidence>
<evidence type="ECO:0000256" key="7">
    <source>
        <dbReference type="ARBA" id="ARBA00023053"/>
    </source>
</evidence>
<dbReference type="AlphaFoldDB" id="A0AAI8FE43"/>
<keyword evidence="7" id="KW-0915">Sodium</keyword>
<gene>
    <name evidence="13" type="ORF">MOS_668</name>
</gene>
<evidence type="ECO:0000256" key="8">
    <source>
        <dbReference type="ARBA" id="ARBA00023065"/>
    </source>
</evidence>
<comment type="similarity">
    <text evidence="2 11">Belongs to the sodium:solute symporter (SSF) (TC 2.A.21) family.</text>
</comment>
<dbReference type="GO" id="GO:0005886">
    <property type="term" value="C:plasma membrane"/>
    <property type="evidence" value="ECO:0007669"/>
    <property type="project" value="UniProtKB-SubCell"/>
</dbReference>
<name>A0AAI8FE43_MESHY</name>
<keyword evidence="6 12" id="KW-1133">Transmembrane helix</keyword>
<dbReference type="RefSeq" id="WP_015084276.1">
    <property type="nucleotide sequence ID" value="NC_019552.1"/>
</dbReference>
<evidence type="ECO:0000256" key="2">
    <source>
        <dbReference type="ARBA" id="ARBA00006434"/>
    </source>
</evidence>
<evidence type="ECO:0000256" key="4">
    <source>
        <dbReference type="ARBA" id="ARBA00022475"/>
    </source>
</evidence>
<evidence type="ECO:0000313" key="14">
    <source>
        <dbReference type="Proteomes" id="UP000009399"/>
    </source>
</evidence>
<keyword evidence="5 12" id="KW-0812">Transmembrane</keyword>
<evidence type="ECO:0000256" key="6">
    <source>
        <dbReference type="ARBA" id="ARBA00022989"/>
    </source>
</evidence>
<sequence length="170" mass="19398">MNFSWLDWVVIVFYLLAMLAMGAFFFLQAKGQKAKGQFNNSKYLTAKGMKIPALVIGLSIWATGLSSITFLSTPGLAFKTGWMSAIAQLSFFLVVPILIKFVVPFYCRMRESTAYAYLEKRFHYSLRAIASISFILFHIFRIAIVLYIPTLALSLFVNINVIYYYLLLLL</sequence>
<dbReference type="KEGG" id="mhs:MOS_668"/>
<comment type="subcellular location">
    <subcellularLocation>
        <location evidence="1">Cell membrane</location>
        <topology evidence="1">Multi-pass membrane protein</topology>
    </subcellularLocation>
</comment>
<feature type="transmembrane region" description="Helical" evidence="12">
    <location>
        <begin position="150"/>
        <end position="169"/>
    </location>
</feature>
<dbReference type="PANTHER" id="PTHR42985:SF40">
    <property type="entry name" value="LD47995P-RELATED"/>
    <property type="match status" value="1"/>
</dbReference>
<evidence type="ECO:0000256" key="3">
    <source>
        <dbReference type="ARBA" id="ARBA00022448"/>
    </source>
</evidence>
<evidence type="ECO:0000256" key="1">
    <source>
        <dbReference type="ARBA" id="ARBA00004651"/>
    </source>
</evidence>
<dbReference type="PROSITE" id="PS50283">
    <property type="entry name" value="NA_SOLUT_SYMP_3"/>
    <property type="match status" value="1"/>
</dbReference>
<dbReference type="InterPro" id="IPR038377">
    <property type="entry name" value="Na/Glc_symporter_sf"/>
</dbReference>
<feature type="transmembrane region" description="Helical" evidence="12">
    <location>
        <begin position="6"/>
        <end position="27"/>
    </location>
</feature>
<dbReference type="GO" id="GO:0006814">
    <property type="term" value="P:sodium ion transport"/>
    <property type="evidence" value="ECO:0007669"/>
    <property type="project" value="UniProtKB-KW"/>
</dbReference>
<feature type="transmembrane region" description="Helical" evidence="12">
    <location>
        <begin position="124"/>
        <end position="144"/>
    </location>
</feature>
<feature type="transmembrane region" description="Helical" evidence="12">
    <location>
        <begin position="48"/>
        <end position="70"/>
    </location>
</feature>
<evidence type="ECO:0000256" key="5">
    <source>
        <dbReference type="ARBA" id="ARBA00022692"/>
    </source>
</evidence>
<keyword evidence="9 12" id="KW-0472">Membrane</keyword>
<evidence type="ECO:0000256" key="10">
    <source>
        <dbReference type="ARBA" id="ARBA00023201"/>
    </source>
</evidence>
<evidence type="ECO:0000313" key="13">
    <source>
        <dbReference type="EMBL" id="AFX74571.1"/>
    </source>
</evidence>
<dbReference type="Gene3D" id="1.20.1730.10">
    <property type="entry name" value="Sodium/glucose cotransporter"/>
    <property type="match status" value="1"/>
</dbReference>
<accession>A0AAI8FE43</accession>
<feature type="transmembrane region" description="Helical" evidence="12">
    <location>
        <begin position="82"/>
        <end position="103"/>
    </location>
</feature>
<keyword evidence="4" id="KW-1003">Cell membrane</keyword>
<dbReference type="InterPro" id="IPR001734">
    <property type="entry name" value="Na/solute_symporter"/>
</dbReference>
<evidence type="ECO:0000256" key="9">
    <source>
        <dbReference type="ARBA" id="ARBA00023136"/>
    </source>
</evidence>
<dbReference type="Proteomes" id="UP000009399">
    <property type="component" value="Chromosome"/>
</dbReference>
<dbReference type="InterPro" id="IPR051163">
    <property type="entry name" value="Sodium:Solute_Symporter_SSF"/>
</dbReference>
<proteinExistence type="inferred from homology"/>
<keyword evidence="8" id="KW-0406">Ion transport</keyword>
<dbReference type="Pfam" id="PF00474">
    <property type="entry name" value="SSF"/>
    <property type="match status" value="1"/>
</dbReference>
<dbReference type="GeneID" id="93248755"/>
<keyword evidence="10" id="KW-0739">Sodium transport</keyword>
<dbReference type="GO" id="GO:0015293">
    <property type="term" value="F:symporter activity"/>
    <property type="evidence" value="ECO:0007669"/>
    <property type="project" value="TreeGrafter"/>
</dbReference>
<dbReference type="PANTHER" id="PTHR42985">
    <property type="entry name" value="SODIUM-COUPLED MONOCARBOXYLATE TRANSPORTER"/>
    <property type="match status" value="1"/>
</dbReference>
<evidence type="ECO:0000256" key="12">
    <source>
        <dbReference type="SAM" id="Phobius"/>
    </source>
</evidence>
<protein>
    <submittedName>
        <fullName evidence="13">Sialic acid transporter</fullName>
    </submittedName>
</protein>
<organism evidence="13 14">
    <name type="scientific">Mesomycoplasma hyorhinis SK76</name>
    <dbReference type="NCBI Taxonomy" id="1118964"/>
    <lineage>
        <taxon>Bacteria</taxon>
        <taxon>Bacillati</taxon>
        <taxon>Mycoplasmatota</taxon>
        <taxon>Mycoplasmoidales</taxon>
        <taxon>Metamycoplasmataceae</taxon>
        <taxon>Mesomycoplasma</taxon>
    </lineage>
</organism>
<reference evidence="13 14" key="1">
    <citation type="journal article" date="2013" name="Genome Announc.">
        <title>Complete Genome Sequence of Mycoplasma hyorhinis Strain SK76.</title>
        <authorList>
            <person name="Goodison S."/>
            <person name="Urquidi V."/>
            <person name="Kumar D."/>
            <person name="Reyes L."/>
            <person name="Rosser C.J."/>
        </authorList>
    </citation>
    <scope>NUCLEOTIDE SEQUENCE [LARGE SCALE GENOMIC DNA]</scope>
    <source>
        <strain evidence="13 14">SK76</strain>
    </source>
</reference>